<evidence type="ECO:0000313" key="11">
    <source>
        <dbReference type="Proteomes" id="UP000199228"/>
    </source>
</evidence>
<dbReference type="UniPathway" id="UPA00219"/>
<comment type="pathway">
    <text evidence="7">Cell wall biogenesis; peptidoglycan biosynthesis.</text>
</comment>
<keyword evidence="7" id="KW-1003">Cell membrane</keyword>
<feature type="transmembrane region" description="Helical" evidence="7">
    <location>
        <begin position="6"/>
        <end position="26"/>
    </location>
</feature>
<dbReference type="EMBL" id="FMXR01000005">
    <property type="protein sequence ID" value="SDB07231.1"/>
    <property type="molecule type" value="Genomic_DNA"/>
</dbReference>
<comment type="similarity">
    <text evidence="2 7">Belongs to the glycosyltransferase 4 family. MraY subfamily.</text>
</comment>
<dbReference type="STRING" id="1732.SAMN02910417_00530"/>
<evidence type="ECO:0000256" key="7">
    <source>
        <dbReference type="HAMAP-Rule" id="MF_00038"/>
    </source>
</evidence>
<dbReference type="OrthoDB" id="9805475at2"/>
<evidence type="ECO:0000256" key="1">
    <source>
        <dbReference type="ARBA" id="ARBA00004141"/>
    </source>
</evidence>
<evidence type="ECO:0000256" key="6">
    <source>
        <dbReference type="ARBA" id="ARBA00023136"/>
    </source>
</evidence>
<dbReference type="GO" id="GO:0008360">
    <property type="term" value="P:regulation of cell shape"/>
    <property type="evidence" value="ECO:0007669"/>
    <property type="project" value="UniProtKB-KW"/>
</dbReference>
<keyword evidence="7" id="KW-0133">Cell shape</keyword>
<feature type="binding site" evidence="9">
    <location>
        <position position="165"/>
    </location>
    <ligand>
        <name>Mg(2+)</name>
        <dbReference type="ChEBI" id="CHEBI:18420"/>
    </ligand>
</feature>
<keyword evidence="3 7" id="KW-0808">Transferase</keyword>
<evidence type="ECO:0000256" key="2">
    <source>
        <dbReference type="ARBA" id="ARBA00005583"/>
    </source>
</evidence>
<keyword evidence="7 9" id="KW-0479">Metal-binding</keyword>
<evidence type="ECO:0000256" key="9">
    <source>
        <dbReference type="PIRSR" id="PIRSR600715-1"/>
    </source>
</evidence>
<reference evidence="10 11" key="1">
    <citation type="submission" date="2016-10" db="EMBL/GenBank/DDBJ databases">
        <authorList>
            <person name="de Groot N.N."/>
        </authorList>
    </citation>
    <scope>NUCLEOTIDE SEQUENCE [LARGE SCALE GENOMIC DNA]</scope>
    <source>
        <strain evidence="10 11">DSM 3217</strain>
    </source>
</reference>
<feature type="transmembrane region" description="Helical" evidence="7">
    <location>
        <begin position="296"/>
        <end position="315"/>
    </location>
</feature>
<feature type="binding site" evidence="9">
    <location>
        <position position="224"/>
    </location>
    <ligand>
        <name>Mg(2+)</name>
        <dbReference type="ChEBI" id="CHEBI:18420"/>
    </ligand>
</feature>
<dbReference type="InterPro" id="IPR000715">
    <property type="entry name" value="Glycosyl_transferase_4"/>
</dbReference>
<dbReference type="HAMAP" id="MF_00038">
    <property type="entry name" value="MraY"/>
    <property type="match status" value="1"/>
</dbReference>
<feature type="transmembrane region" description="Helical" evidence="7">
    <location>
        <begin position="198"/>
        <end position="216"/>
    </location>
</feature>
<keyword evidence="4 7" id="KW-0812">Transmembrane</keyword>
<feature type="transmembrane region" description="Helical" evidence="7">
    <location>
        <begin position="141"/>
        <end position="161"/>
    </location>
</feature>
<comment type="cofactor">
    <cofactor evidence="7 9">
        <name>Mg(2+)</name>
        <dbReference type="ChEBI" id="CHEBI:18420"/>
    </cofactor>
</comment>
<accession>A0A1G6AFP2</accession>
<dbReference type="GO" id="GO:0009252">
    <property type="term" value="P:peptidoglycan biosynthetic process"/>
    <property type="evidence" value="ECO:0007669"/>
    <property type="project" value="UniProtKB-UniRule"/>
</dbReference>
<evidence type="ECO:0000256" key="5">
    <source>
        <dbReference type="ARBA" id="ARBA00022989"/>
    </source>
</evidence>
<dbReference type="Pfam" id="PF10555">
    <property type="entry name" value="MraY_sig1"/>
    <property type="match status" value="1"/>
</dbReference>
<feature type="transmembrane region" description="Helical" evidence="7">
    <location>
        <begin position="74"/>
        <end position="98"/>
    </location>
</feature>
<dbReference type="EC" id="2.7.8.13" evidence="7 8"/>
<comment type="catalytic activity">
    <reaction evidence="7">
        <text>UDP-N-acetyl-alpha-D-muramoyl-L-alanyl-gamma-D-glutamyl-meso-2,6-diaminopimeloyl-D-alanyl-D-alanine + di-trans,octa-cis-undecaprenyl phosphate = di-trans,octa-cis-undecaprenyl diphospho-N-acetyl-alpha-D-muramoyl-L-alanyl-D-glutamyl-meso-2,6-diaminopimeloyl-D-alanyl-D-alanine + UMP</text>
        <dbReference type="Rhea" id="RHEA:28386"/>
        <dbReference type="ChEBI" id="CHEBI:57865"/>
        <dbReference type="ChEBI" id="CHEBI:60392"/>
        <dbReference type="ChEBI" id="CHEBI:61386"/>
        <dbReference type="ChEBI" id="CHEBI:61387"/>
        <dbReference type="EC" id="2.7.8.13"/>
    </reaction>
</comment>
<dbReference type="PANTHER" id="PTHR22926">
    <property type="entry name" value="PHOSPHO-N-ACETYLMURAMOYL-PENTAPEPTIDE-TRANSFERASE"/>
    <property type="match status" value="1"/>
</dbReference>
<dbReference type="Pfam" id="PF00953">
    <property type="entry name" value="Glycos_transf_4"/>
    <property type="match status" value="1"/>
</dbReference>
<dbReference type="GO" id="GO:0071555">
    <property type="term" value="P:cell wall organization"/>
    <property type="evidence" value="ECO:0007669"/>
    <property type="project" value="UniProtKB-KW"/>
</dbReference>
<comment type="subcellular location">
    <subcellularLocation>
        <location evidence="7">Cell membrane</location>
        <topology evidence="7">Multi-pass membrane protein</topology>
    </subcellularLocation>
    <subcellularLocation>
        <location evidence="1">Membrane</location>
        <topology evidence="1">Multi-pass membrane protein</topology>
    </subcellularLocation>
</comment>
<keyword evidence="7" id="KW-0961">Cell wall biogenesis/degradation</keyword>
<dbReference type="AlphaFoldDB" id="A0A1G6AFP2"/>
<sequence length="317" mass="35082">MIYSALPFIVAFVVCLVLCPIGIPILRRLKAGNTEREELKSHQVKNGTPSMGGIFILIAVVVASLIFARWNYDTIPHILLMVGFGVIGFIDDFLKVVLKRSDGLIAWQKMLLQIVVTVIFMIWYFLHYAGATNLHIPFTLLHVQAPIIYALVMFLAILGTVNGVNFTDGVDGLASTVTLIVAIFFVFVRRMMFAELDVVSLTVIGALMAFLIFNCYPAKVFMGDTGSLALGGFVAGCGYLLNEPFIMVIVGLVYWAEILSVMIQVSYFKATKGKRVFRMAPIHHHFELGGWSEVKVVTVFSIITVFLCAVGYVALRL</sequence>
<evidence type="ECO:0000256" key="4">
    <source>
        <dbReference type="ARBA" id="ARBA00022692"/>
    </source>
</evidence>
<dbReference type="PROSITE" id="PS01348">
    <property type="entry name" value="MRAY_2"/>
    <property type="match status" value="1"/>
</dbReference>
<dbReference type="GO" id="GO:0008963">
    <property type="term" value="F:phospho-N-acetylmuramoyl-pentapeptide-transferase activity"/>
    <property type="evidence" value="ECO:0007669"/>
    <property type="project" value="UniProtKB-UniRule"/>
</dbReference>
<feature type="transmembrane region" description="Helical" evidence="7">
    <location>
        <begin position="47"/>
        <end position="68"/>
    </location>
</feature>
<proteinExistence type="inferred from homology"/>
<keyword evidence="7" id="KW-0573">Peptidoglycan synthesis</keyword>
<evidence type="ECO:0000256" key="8">
    <source>
        <dbReference type="NCBIfam" id="TIGR00445"/>
    </source>
</evidence>
<dbReference type="CDD" id="cd06852">
    <property type="entry name" value="GT_MraY"/>
    <property type="match status" value="1"/>
</dbReference>
<gene>
    <name evidence="7" type="primary">mraY</name>
    <name evidence="10" type="ORF">SAMN02910417_00530</name>
</gene>
<comment type="function">
    <text evidence="7">Catalyzes the initial step of the lipid cycle reactions in the biosynthesis of the cell wall peptidoglycan: transfers peptidoglycan precursor phospho-MurNAc-pentapeptide from UDP-MurNAc-pentapeptide onto the lipid carrier undecaprenyl phosphate, yielding undecaprenyl-pyrophosphoryl-MurNAc-pentapeptide, known as lipid I.</text>
</comment>
<dbReference type="GO" id="GO:0046872">
    <property type="term" value="F:metal ion binding"/>
    <property type="evidence" value="ECO:0007669"/>
    <property type="project" value="UniProtKB-KW"/>
</dbReference>
<organism evidence="10 11">
    <name type="scientific">Eubacterium oxidoreducens</name>
    <dbReference type="NCBI Taxonomy" id="1732"/>
    <lineage>
        <taxon>Bacteria</taxon>
        <taxon>Bacillati</taxon>
        <taxon>Bacillota</taxon>
        <taxon>Clostridia</taxon>
        <taxon>Eubacteriales</taxon>
        <taxon>Eubacteriaceae</taxon>
        <taxon>Eubacterium</taxon>
    </lineage>
</organism>
<feature type="transmembrane region" description="Helical" evidence="7">
    <location>
        <begin position="110"/>
        <end position="129"/>
    </location>
</feature>
<dbReference type="InterPro" id="IPR018480">
    <property type="entry name" value="PNAcMuramoyl-5peptid_Trfase_CS"/>
</dbReference>
<feature type="transmembrane region" description="Helical" evidence="7">
    <location>
        <begin position="173"/>
        <end position="192"/>
    </location>
</feature>
<keyword evidence="5 7" id="KW-1133">Transmembrane helix</keyword>
<protein>
    <recommendedName>
        <fullName evidence="7 8">Phospho-N-acetylmuramoyl-pentapeptide-transferase</fullName>
        <ecNumber evidence="7 8">2.7.8.13</ecNumber>
    </recommendedName>
    <alternativeName>
        <fullName evidence="7">UDP-MurNAc-pentapeptide phosphotransferase</fullName>
    </alternativeName>
</protein>
<dbReference type="Proteomes" id="UP000199228">
    <property type="component" value="Unassembled WGS sequence"/>
</dbReference>
<keyword evidence="7" id="KW-0131">Cell cycle</keyword>
<dbReference type="InterPro" id="IPR003524">
    <property type="entry name" value="PNAcMuramoyl-5peptid_Trfase"/>
</dbReference>
<keyword evidence="6 7" id="KW-0472">Membrane</keyword>
<dbReference type="PROSITE" id="PS01347">
    <property type="entry name" value="MRAY_1"/>
    <property type="match status" value="1"/>
</dbReference>
<dbReference type="RefSeq" id="WP_090171906.1">
    <property type="nucleotide sequence ID" value="NZ_FMXR01000005.1"/>
</dbReference>
<name>A0A1G6AFP2_EUBOX</name>
<dbReference type="NCBIfam" id="TIGR00445">
    <property type="entry name" value="mraY"/>
    <property type="match status" value="1"/>
</dbReference>
<evidence type="ECO:0000256" key="3">
    <source>
        <dbReference type="ARBA" id="ARBA00022679"/>
    </source>
</evidence>
<dbReference type="GO" id="GO:0051992">
    <property type="term" value="F:UDP-N-acetylmuramoyl-L-alanyl-D-glutamyl-meso-2,6-diaminopimelyl-D-alanyl-D-alanine:undecaprenyl-phosphate transferase activity"/>
    <property type="evidence" value="ECO:0007669"/>
    <property type="project" value="RHEA"/>
</dbReference>
<feature type="transmembrane region" description="Helical" evidence="7">
    <location>
        <begin position="228"/>
        <end position="256"/>
    </location>
</feature>
<keyword evidence="7 9" id="KW-0460">Magnesium</keyword>
<dbReference type="GO" id="GO:0005886">
    <property type="term" value="C:plasma membrane"/>
    <property type="evidence" value="ECO:0007669"/>
    <property type="project" value="UniProtKB-SubCell"/>
</dbReference>
<keyword evidence="11" id="KW-1185">Reference proteome</keyword>
<dbReference type="GO" id="GO:0051301">
    <property type="term" value="P:cell division"/>
    <property type="evidence" value="ECO:0007669"/>
    <property type="project" value="UniProtKB-KW"/>
</dbReference>
<keyword evidence="7" id="KW-0132">Cell division</keyword>
<evidence type="ECO:0000313" key="10">
    <source>
        <dbReference type="EMBL" id="SDB07231.1"/>
    </source>
</evidence>
<dbReference type="PANTHER" id="PTHR22926:SF5">
    <property type="entry name" value="PHOSPHO-N-ACETYLMURAMOYL-PENTAPEPTIDE-TRANSFERASE HOMOLOG"/>
    <property type="match status" value="1"/>
</dbReference>